<gene>
    <name evidence="2" type="ORF">CEXT_21321</name>
</gene>
<evidence type="ECO:0008006" key="4">
    <source>
        <dbReference type="Google" id="ProtNLM"/>
    </source>
</evidence>
<keyword evidence="1" id="KW-0732">Signal</keyword>
<evidence type="ECO:0000313" key="3">
    <source>
        <dbReference type="Proteomes" id="UP001054945"/>
    </source>
</evidence>
<feature type="chain" id="PRO_5043472789" description="Secreted protein" evidence="1">
    <location>
        <begin position="32"/>
        <end position="82"/>
    </location>
</feature>
<keyword evidence="3" id="KW-1185">Reference proteome</keyword>
<organism evidence="2 3">
    <name type="scientific">Caerostris extrusa</name>
    <name type="common">Bark spider</name>
    <name type="synonym">Caerostris bankana</name>
    <dbReference type="NCBI Taxonomy" id="172846"/>
    <lineage>
        <taxon>Eukaryota</taxon>
        <taxon>Metazoa</taxon>
        <taxon>Ecdysozoa</taxon>
        <taxon>Arthropoda</taxon>
        <taxon>Chelicerata</taxon>
        <taxon>Arachnida</taxon>
        <taxon>Araneae</taxon>
        <taxon>Araneomorphae</taxon>
        <taxon>Entelegynae</taxon>
        <taxon>Araneoidea</taxon>
        <taxon>Araneidae</taxon>
        <taxon>Caerostris</taxon>
    </lineage>
</organism>
<dbReference type="EMBL" id="BPLR01005750">
    <property type="protein sequence ID" value="GIY04773.1"/>
    <property type="molecule type" value="Genomic_DNA"/>
</dbReference>
<proteinExistence type="predicted"/>
<feature type="signal peptide" evidence="1">
    <location>
        <begin position="1"/>
        <end position="31"/>
    </location>
</feature>
<evidence type="ECO:0000313" key="2">
    <source>
        <dbReference type="EMBL" id="GIY04773.1"/>
    </source>
</evidence>
<dbReference type="AlphaFoldDB" id="A0AAV4QBL1"/>
<accession>A0AAV4QBL1</accession>
<sequence>MFLLPCLADQPSVAILACCLLEAVFLTQSTAFQYGNLPDCHCRGGLCPAAALKYTSAGNTSSSLGYRAMAELGDGGFWTEQI</sequence>
<name>A0AAV4QBL1_CAEEX</name>
<evidence type="ECO:0000256" key="1">
    <source>
        <dbReference type="SAM" id="SignalP"/>
    </source>
</evidence>
<dbReference type="Proteomes" id="UP001054945">
    <property type="component" value="Unassembled WGS sequence"/>
</dbReference>
<comment type="caution">
    <text evidence="2">The sequence shown here is derived from an EMBL/GenBank/DDBJ whole genome shotgun (WGS) entry which is preliminary data.</text>
</comment>
<protein>
    <recommendedName>
        <fullName evidence="4">Secreted protein</fullName>
    </recommendedName>
</protein>
<reference evidence="2 3" key="1">
    <citation type="submission" date="2021-06" db="EMBL/GenBank/DDBJ databases">
        <title>Caerostris extrusa draft genome.</title>
        <authorList>
            <person name="Kono N."/>
            <person name="Arakawa K."/>
        </authorList>
    </citation>
    <scope>NUCLEOTIDE SEQUENCE [LARGE SCALE GENOMIC DNA]</scope>
</reference>